<dbReference type="AlphaFoldDB" id="A0A061QRZ9"/>
<accession>A0A061QRZ9</accession>
<sequence>KRSIFQQVQNSSLRCLRENLAKWTAGHWENRILTWSENAQHNFLHVPKATFSTLRGNTLPFSLSFSTGRNTLLMRETGTSCWQESVFHASLEHSYSNIFSQTQSRVWGGYSSNIGVRYASGETGISKDPGIRDKNVKSLA</sequence>
<proteinExistence type="predicted"/>
<feature type="non-terminal residue" evidence="1">
    <location>
        <position position="140"/>
    </location>
</feature>
<name>A0A061QRZ9_9CHLO</name>
<feature type="non-terminal residue" evidence="1">
    <location>
        <position position="1"/>
    </location>
</feature>
<dbReference type="EMBL" id="GBEZ01025903">
    <property type="protein sequence ID" value="JAC61239.1"/>
    <property type="molecule type" value="Transcribed_RNA"/>
</dbReference>
<reference evidence="1" key="1">
    <citation type="submission" date="2014-05" db="EMBL/GenBank/DDBJ databases">
        <title>The transcriptome of the halophilic microalga Tetraselmis sp. GSL018 isolated from the Great Salt Lake, Utah.</title>
        <authorList>
            <person name="Jinkerson R.E."/>
            <person name="D'Adamo S."/>
            <person name="Posewitz M.C."/>
        </authorList>
    </citation>
    <scope>NUCLEOTIDE SEQUENCE</scope>
    <source>
        <strain evidence="1">GSL018</strain>
    </source>
</reference>
<organism evidence="1">
    <name type="scientific">Tetraselmis sp. GSL018</name>
    <dbReference type="NCBI Taxonomy" id="582737"/>
    <lineage>
        <taxon>Eukaryota</taxon>
        <taxon>Viridiplantae</taxon>
        <taxon>Chlorophyta</taxon>
        <taxon>core chlorophytes</taxon>
        <taxon>Chlorodendrophyceae</taxon>
        <taxon>Chlorodendrales</taxon>
        <taxon>Chlorodendraceae</taxon>
        <taxon>Tetraselmis</taxon>
    </lineage>
</organism>
<gene>
    <name evidence="1" type="ORF">TSPGSL018_26783</name>
</gene>
<protein>
    <submittedName>
        <fullName evidence="1">Uncharacterized protein</fullName>
    </submittedName>
</protein>
<evidence type="ECO:0000313" key="1">
    <source>
        <dbReference type="EMBL" id="JAC61239.1"/>
    </source>
</evidence>